<evidence type="ECO:0000313" key="3">
    <source>
        <dbReference type="EMBL" id="AQK58272.1"/>
    </source>
</evidence>
<dbReference type="PANTHER" id="PTHR46033">
    <property type="entry name" value="PROTEIN MAIN-LIKE 2"/>
    <property type="match status" value="1"/>
</dbReference>
<dbReference type="PANTHER" id="PTHR46033:SF1">
    <property type="entry name" value="PROTEIN MAIN-LIKE 2"/>
    <property type="match status" value="1"/>
</dbReference>
<name>A0A1D6QKM5_MAIZE</name>
<sequence>MTSMIDRWRPETNTFHHRIGEVTPTLQDVSMLCGLPLKGKPVYSINVRNDWLEDLNKRFSSIPWKEGMNVPEVEKIDTKHSNGPLLHWLKSLSEYWKTKDGLIFNNTVQKHPVERVMRHFSLYQEQLLVAVEDQQEGEQLLVAVEDQQEGVAWPEREPTNVLKEERVHDVDAFKEYLKWFRERSRERDCCPEASPLVFYGDLKQQVSSVTGLDLEKTFKKLRSLWGKYTMTMQASLAHKGIVYGEQKKNELSSKKYALIVEFETELDEIFCFCDEFKTPAVMACRTMSPTNRSSSNTGSIQPFTRQTRRRSSEVGTSESSHRMTHSSAMKYLRQNDIKGDSDQYAIANEVLKDEANLDAFAWLPDIKERMGFVLQTWNVK</sequence>
<evidence type="ECO:0000256" key="1">
    <source>
        <dbReference type="SAM" id="MobiDB-lite"/>
    </source>
</evidence>
<dbReference type="IntAct" id="A0A1D6QKM5">
    <property type="interactions" value="1"/>
</dbReference>
<dbReference type="PaxDb" id="4577-AC191412.3_FGP005"/>
<feature type="domain" description="Aminotransferase-like plant mobile" evidence="2">
    <location>
        <begin position="1"/>
        <end position="59"/>
    </location>
</feature>
<gene>
    <name evidence="3" type="ORF">ZEAMMB73_Zm00001d052880</name>
</gene>
<dbReference type="EMBL" id="CM000780">
    <property type="protein sequence ID" value="AQK58271.1"/>
    <property type="molecule type" value="Genomic_DNA"/>
</dbReference>
<dbReference type="InterPro" id="IPR019557">
    <property type="entry name" value="AminoTfrase-like_pln_mobile"/>
</dbReference>
<dbReference type="AlphaFoldDB" id="A0A1D6QKM5"/>
<dbReference type="GO" id="GO:0010073">
    <property type="term" value="P:meristem maintenance"/>
    <property type="evidence" value="ECO:0007669"/>
    <property type="project" value="InterPro"/>
</dbReference>
<dbReference type="Pfam" id="PF10536">
    <property type="entry name" value="PMD"/>
    <property type="match status" value="1"/>
</dbReference>
<feature type="region of interest" description="Disordered" evidence="1">
    <location>
        <begin position="288"/>
        <end position="325"/>
    </location>
</feature>
<accession>A0A1D6QKM5</accession>
<dbReference type="InterPro" id="IPR044824">
    <property type="entry name" value="MAIN-like"/>
</dbReference>
<reference evidence="3" key="1">
    <citation type="submission" date="2015-12" db="EMBL/GenBank/DDBJ databases">
        <title>Update maize B73 reference genome by single molecule sequencing technologies.</title>
        <authorList>
            <consortium name="Maize Genome Sequencing Project"/>
            <person name="Ware D."/>
        </authorList>
    </citation>
    <scope>NUCLEOTIDE SEQUENCE</scope>
    <source>
        <tissue evidence="3">Seedling</tissue>
    </source>
</reference>
<feature type="compositionally biased region" description="Polar residues" evidence="1">
    <location>
        <begin position="288"/>
        <end position="305"/>
    </location>
</feature>
<dbReference type="EMBL" id="CM000780">
    <property type="protein sequence ID" value="AQK58272.1"/>
    <property type="molecule type" value="Genomic_DNA"/>
</dbReference>
<protein>
    <recommendedName>
        <fullName evidence="2">Aminotransferase-like plant mobile domain-containing protein</fullName>
    </recommendedName>
</protein>
<dbReference type="STRING" id="4577.A0A1D6QKM5"/>
<proteinExistence type="predicted"/>
<organism evidence="3">
    <name type="scientific">Zea mays</name>
    <name type="common">Maize</name>
    <dbReference type="NCBI Taxonomy" id="4577"/>
    <lineage>
        <taxon>Eukaryota</taxon>
        <taxon>Viridiplantae</taxon>
        <taxon>Streptophyta</taxon>
        <taxon>Embryophyta</taxon>
        <taxon>Tracheophyta</taxon>
        <taxon>Spermatophyta</taxon>
        <taxon>Magnoliopsida</taxon>
        <taxon>Liliopsida</taxon>
        <taxon>Poales</taxon>
        <taxon>Poaceae</taxon>
        <taxon>PACMAD clade</taxon>
        <taxon>Panicoideae</taxon>
        <taxon>Andropogonodae</taxon>
        <taxon>Andropogoneae</taxon>
        <taxon>Tripsacinae</taxon>
        <taxon>Zea</taxon>
    </lineage>
</organism>
<dbReference type="InParanoid" id="A0A1D6QKM5"/>
<feature type="non-terminal residue" evidence="3">
    <location>
        <position position="380"/>
    </location>
</feature>
<evidence type="ECO:0000259" key="2">
    <source>
        <dbReference type="Pfam" id="PF10536"/>
    </source>
</evidence>